<evidence type="ECO:0000313" key="2">
    <source>
        <dbReference type="Proteomes" id="UP000255277"/>
    </source>
</evidence>
<dbReference type="Proteomes" id="UP000255277">
    <property type="component" value="Unassembled WGS sequence"/>
</dbReference>
<proteinExistence type="predicted"/>
<dbReference type="EC" id="6.3.4.2" evidence="1"/>
<dbReference type="AlphaFoldDB" id="A0A380FJ92"/>
<dbReference type="EMBL" id="UHDK01000001">
    <property type="protein sequence ID" value="SUM34277.1"/>
    <property type="molecule type" value="Genomic_DNA"/>
</dbReference>
<accession>A0A380FJ92</accession>
<organism evidence="1 2">
    <name type="scientific">Staphylococcus gallinarum</name>
    <dbReference type="NCBI Taxonomy" id="1293"/>
    <lineage>
        <taxon>Bacteria</taxon>
        <taxon>Bacillati</taxon>
        <taxon>Bacillota</taxon>
        <taxon>Bacilli</taxon>
        <taxon>Bacillales</taxon>
        <taxon>Staphylococcaceae</taxon>
        <taxon>Staphylococcus</taxon>
    </lineage>
</organism>
<gene>
    <name evidence="1" type="primary">pyrG_1</name>
    <name evidence="1" type="ORF">NCTC12195_03792</name>
</gene>
<keyword evidence="1" id="KW-0436">Ligase</keyword>
<protein>
    <submittedName>
        <fullName evidence="1">CTP synthase</fullName>
        <ecNumber evidence="1">6.3.4.2</ecNumber>
    </submittedName>
</protein>
<dbReference type="GO" id="GO:0003883">
    <property type="term" value="F:CTP synthase activity"/>
    <property type="evidence" value="ECO:0007669"/>
    <property type="project" value="UniProtKB-EC"/>
</dbReference>
<reference evidence="1 2" key="1">
    <citation type="submission" date="2018-06" db="EMBL/GenBank/DDBJ databases">
        <authorList>
            <consortium name="Pathogen Informatics"/>
            <person name="Doyle S."/>
        </authorList>
    </citation>
    <scope>NUCLEOTIDE SEQUENCE [LARGE SCALE GENOMIC DNA]</scope>
    <source>
        <strain evidence="1 2">NCTC12195</strain>
    </source>
</reference>
<sequence>MVFSGTSPDGRLVEMVEIPENGFLCGLSVPS</sequence>
<name>A0A380FJ92_STAGA</name>
<evidence type="ECO:0000313" key="1">
    <source>
        <dbReference type="EMBL" id="SUM34277.1"/>
    </source>
</evidence>